<evidence type="ECO:0000313" key="3">
    <source>
        <dbReference type="Proteomes" id="UP001066276"/>
    </source>
</evidence>
<evidence type="ECO:0000313" key="2">
    <source>
        <dbReference type="EMBL" id="KAJ1206607.1"/>
    </source>
</evidence>
<keyword evidence="3" id="KW-1185">Reference proteome</keyword>
<protein>
    <submittedName>
        <fullName evidence="2">Uncharacterized protein</fullName>
    </submittedName>
</protein>
<evidence type="ECO:0000256" key="1">
    <source>
        <dbReference type="SAM" id="MobiDB-lite"/>
    </source>
</evidence>
<accession>A0AAV7W185</accession>
<feature type="compositionally biased region" description="Basic and acidic residues" evidence="1">
    <location>
        <begin position="71"/>
        <end position="83"/>
    </location>
</feature>
<comment type="caution">
    <text evidence="2">The sequence shown here is derived from an EMBL/GenBank/DDBJ whole genome shotgun (WGS) entry which is preliminary data.</text>
</comment>
<feature type="region of interest" description="Disordered" evidence="1">
    <location>
        <begin position="1"/>
        <end position="27"/>
    </location>
</feature>
<name>A0AAV7W185_PLEWA</name>
<reference evidence="2" key="1">
    <citation type="journal article" date="2022" name="bioRxiv">
        <title>Sequencing and chromosome-scale assembly of the giantPleurodeles waltlgenome.</title>
        <authorList>
            <person name="Brown T."/>
            <person name="Elewa A."/>
            <person name="Iarovenko S."/>
            <person name="Subramanian E."/>
            <person name="Araus A.J."/>
            <person name="Petzold A."/>
            <person name="Susuki M."/>
            <person name="Suzuki K.-i.T."/>
            <person name="Hayashi T."/>
            <person name="Toyoda A."/>
            <person name="Oliveira C."/>
            <person name="Osipova E."/>
            <person name="Leigh N.D."/>
            <person name="Simon A."/>
            <person name="Yun M.H."/>
        </authorList>
    </citation>
    <scope>NUCLEOTIDE SEQUENCE</scope>
    <source>
        <strain evidence="2">20211129_DDA</strain>
        <tissue evidence="2">Liver</tissue>
    </source>
</reference>
<dbReference type="AlphaFoldDB" id="A0AAV7W185"/>
<dbReference type="Proteomes" id="UP001066276">
    <property type="component" value="Chromosome 1_2"/>
</dbReference>
<feature type="region of interest" description="Disordered" evidence="1">
    <location>
        <begin position="71"/>
        <end position="105"/>
    </location>
</feature>
<proteinExistence type="predicted"/>
<dbReference type="EMBL" id="JANPWB010000002">
    <property type="protein sequence ID" value="KAJ1206607.1"/>
    <property type="molecule type" value="Genomic_DNA"/>
</dbReference>
<organism evidence="2 3">
    <name type="scientific">Pleurodeles waltl</name>
    <name type="common">Iberian ribbed newt</name>
    <dbReference type="NCBI Taxonomy" id="8319"/>
    <lineage>
        <taxon>Eukaryota</taxon>
        <taxon>Metazoa</taxon>
        <taxon>Chordata</taxon>
        <taxon>Craniata</taxon>
        <taxon>Vertebrata</taxon>
        <taxon>Euteleostomi</taxon>
        <taxon>Amphibia</taxon>
        <taxon>Batrachia</taxon>
        <taxon>Caudata</taxon>
        <taxon>Salamandroidea</taxon>
        <taxon>Salamandridae</taxon>
        <taxon>Pleurodelinae</taxon>
        <taxon>Pleurodeles</taxon>
    </lineage>
</organism>
<sequence length="105" mass="12848">MKTDEDREQNMKTDEDREQNDQRKKNERRWVYPLDFNMSYQHEQVIEQNKNQYLQHFLQHIKMFYLRLNSQKEDDRRGSRHTADCPLLAGTSRLSMKSSKGIREQ</sequence>
<gene>
    <name evidence="2" type="ORF">NDU88_002010</name>
</gene>